<evidence type="ECO:0000256" key="1">
    <source>
        <dbReference type="SAM" id="Phobius"/>
    </source>
</evidence>
<dbReference type="OrthoDB" id="4224340at2"/>
<dbReference type="EMBL" id="BJMM01000003">
    <property type="protein sequence ID" value="GEB48387.1"/>
    <property type="molecule type" value="Genomic_DNA"/>
</dbReference>
<gene>
    <name evidence="2" type="ORF">SCA03_09380</name>
</gene>
<accession>A0A4Y3QUM2</accession>
<keyword evidence="1" id="KW-1133">Transmembrane helix</keyword>
<keyword evidence="3" id="KW-1185">Reference proteome</keyword>
<sequence length="222" mass="25048">MDEEVELSYRTMREAALSQARYRGLEESGMRPEADVRRVTWWRVRGLWRAGELLPLAGMLGLNVMAAWQAQESPDGVPAWAGVLPVLALGAIGFAAKGSLRAWRLARVARQVPHTRMRYLLLHSYAMEAPLIVLFPLPEDSPHPDEDEPVGIIPLPYGPLRDRFRELPGPVGVARISGALRPGEFAVPWMGEQPLWPTHTYRKLDLGHPRHLRTVHELIRPE</sequence>
<comment type="caution">
    <text evidence="2">The sequence shown here is derived from an EMBL/GenBank/DDBJ whole genome shotgun (WGS) entry which is preliminary data.</text>
</comment>
<dbReference type="Proteomes" id="UP000319210">
    <property type="component" value="Unassembled WGS sequence"/>
</dbReference>
<evidence type="ECO:0000313" key="2">
    <source>
        <dbReference type="EMBL" id="GEB48387.1"/>
    </source>
</evidence>
<feature type="transmembrane region" description="Helical" evidence="1">
    <location>
        <begin position="77"/>
        <end position="96"/>
    </location>
</feature>
<feature type="transmembrane region" description="Helical" evidence="1">
    <location>
        <begin position="53"/>
        <end position="71"/>
    </location>
</feature>
<keyword evidence="1" id="KW-0472">Membrane</keyword>
<dbReference type="AlphaFoldDB" id="A0A4Y3QUM2"/>
<keyword evidence="1" id="KW-0812">Transmembrane</keyword>
<protein>
    <submittedName>
        <fullName evidence="2">Uncharacterized protein</fullName>
    </submittedName>
</protein>
<evidence type="ECO:0000313" key="3">
    <source>
        <dbReference type="Proteomes" id="UP000319210"/>
    </source>
</evidence>
<reference evidence="2 3" key="1">
    <citation type="submission" date="2019-06" db="EMBL/GenBank/DDBJ databases">
        <title>Whole genome shotgun sequence of Streptomyces cacaoi subsp. cacaoi NBRC 12748.</title>
        <authorList>
            <person name="Hosoyama A."/>
            <person name="Uohara A."/>
            <person name="Ohji S."/>
            <person name="Ichikawa N."/>
        </authorList>
    </citation>
    <scope>NUCLEOTIDE SEQUENCE [LARGE SCALE GENOMIC DNA]</scope>
    <source>
        <strain evidence="2 3">NBRC 12748</strain>
    </source>
</reference>
<dbReference type="RefSeq" id="WP_141275211.1">
    <property type="nucleotide sequence ID" value="NZ_BJMM01000003.1"/>
</dbReference>
<name>A0A4Y3QUM2_STRCI</name>
<organism evidence="2 3">
    <name type="scientific">Streptomyces cacaoi</name>
    <dbReference type="NCBI Taxonomy" id="1898"/>
    <lineage>
        <taxon>Bacteria</taxon>
        <taxon>Bacillati</taxon>
        <taxon>Actinomycetota</taxon>
        <taxon>Actinomycetes</taxon>
        <taxon>Kitasatosporales</taxon>
        <taxon>Streptomycetaceae</taxon>
        <taxon>Streptomyces</taxon>
    </lineage>
</organism>
<proteinExistence type="predicted"/>